<dbReference type="Proteomes" id="UP000014680">
    <property type="component" value="Unassembled WGS sequence"/>
</dbReference>
<feature type="binding site" evidence="3">
    <location>
        <position position="68"/>
    </location>
    <ligand>
        <name>GTP</name>
        <dbReference type="ChEBI" id="CHEBI:37565"/>
    </ligand>
</feature>
<dbReference type="RefSeq" id="XP_004258741.1">
    <property type="nucleotide sequence ID" value="XM_004258693.1"/>
</dbReference>
<dbReference type="SUPFAM" id="SSF52540">
    <property type="entry name" value="P-loop containing nucleoside triphosphate hydrolases"/>
    <property type="match status" value="1"/>
</dbReference>
<dbReference type="SMART" id="SM00177">
    <property type="entry name" value="ARF"/>
    <property type="match status" value="1"/>
</dbReference>
<dbReference type="PROSITE" id="PS51417">
    <property type="entry name" value="ARF"/>
    <property type="match status" value="1"/>
</dbReference>
<reference evidence="4 5" key="1">
    <citation type="submission" date="2012-10" db="EMBL/GenBank/DDBJ databases">
        <authorList>
            <person name="Zafar N."/>
            <person name="Inman J."/>
            <person name="Hall N."/>
            <person name="Lorenzi H."/>
            <person name="Caler E."/>
        </authorList>
    </citation>
    <scope>NUCLEOTIDE SEQUENCE [LARGE SCALE GENOMIC DNA]</scope>
    <source>
        <strain evidence="4 5">IP1</strain>
    </source>
</reference>
<dbReference type="PANTHER" id="PTHR45697">
    <property type="entry name" value="ADP-RIBOSYLATION FACTOR-LIKE PROTEIN 2-RELATED"/>
    <property type="match status" value="1"/>
</dbReference>
<gene>
    <name evidence="4" type="ORF">EIN_364790</name>
</gene>
<sequence length="196" mass="22967">MGNYLDSSQPQKQINLLVTGLNNSGKRTAIQMYCEANGFNYDQRINNFQIIQNLEFSTFKVLLIDLGGNERTEPIIKRTTNHCGAILYTIDIYDVERKKQTKRELKRILNIKEIQSTPILLVFTKTDLKPNFTFKEIIKYFELDTIKNRVWSFVLINKNNADGINKGFEWIKKRGITILKNLICTFEKLYKNIKTF</sequence>
<dbReference type="InterPro" id="IPR027417">
    <property type="entry name" value="P-loop_NTPase"/>
</dbReference>
<dbReference type="InterPro" id="IPR006689">
    <property type="entry name" value="Small_GTPase_ARF/SAR"/>
</dbReference>
<evidence type="ECO:0000256" key="3">
    <source>
        <dbReference type="PIRSR" id="PIRSR606689-1"/>
    </source>
</evidence>
<evidence type="ECO:0008006" key="6">
    <source>
        <dbReference type="Google" id="ProtNLM"/>
    </source>
</evidence>
<keyword evidence="5" id="KW-1185">Reference proteome</keyword>
<dbReference type="AlphaFoldDB" id="L7FNK5"/>
<evidence type="ECO:0000313" key="4">
    <source>
        <dbReference type="EMBL" id="ELP91970.1"/>
    </source>
</evidence>
<accession>L7FNK5</accession>
<evidence type="ECO:0000256" key="2">
    <source>
        <dbReference type="ARBA" id="ARBA00023134"/>
    </source>
</evidence>
<keyword evidence="1 3" id="KW-0547">Nucleotide-binding</keyword>
<dbReference type="GO" id="GO:0005525">
    <property type="term" value="F:GTP binding"/>
    <property type="evidence" value="ECO:0007669"/>
    <property type="project" value="UniProtKB-KW"/>
</dbReference>
<dbReference type="VEuPathDB" id="AmoebaDB:EIN_364790"/>
<dbReference type="Gene3D" id="3.40.50.300">
    <property type="entry name" value="P-loop containing nucleotide triphosphate hydrolases"/>
    <property type="match status" value="1"/>
</dbReference>
<dbReference type="OMA" id="NERTEPI"/>
<evidence type="ECO:0000313" key="5">
    <source>
        <dbReference type="Proteomes" id="UP000014680"/>
    </source>
</evidence>
<name>L7FNK5_ENTIV</name>
<dbReference type="InterPro" id="IPR044612">
    <property type="entry name" value="ARL2/3"/>
</dbReference>
<dbReference type="OrthoDB" id="2011769at2759"/>
<dbReference type="Pfam" id="PF00025">
    <property type="entry name" value="Arf"/>
    <property type="match status" value="1"/>
</dbReference>
<organism evidence="4 5">
    <name type="scientific">Entamoeba invadens IP1</name>
    <dbReference type="NCBI Taxonomy" id="370355"/>
    <lineage>
        <taxon>Eukaryota</taxon>
        <taxon>Amoebozoa</taxon>
        <taxon>Evosea</taxon>
        <taxon>Archamoebae</taxon>
        <taxon>Mastigamoebida</taxon>
        <taxon>Entamoebidae</taxon>
        <taxon>Entamoeba</taxon>
    </lineage>
</organism>
<dbReference type="KEGG" id="eiv:EIN_364790"/>
<keyword evidence="2 3" id="KW-0342">GTP-binding</keyword>
<dbReference type="GeneID" id="14890953"/>
<protein>
    <recommendedName>
        <fullName evidence="6">ADP-ribosylation factor</fullName>
    </recommendedName>
</protein>
<dbReference type="GO" id="GO:0003924">
    <property type="term" value="F:GTPase activity"/>
    <property type="evidence" value="ECO:0007669"/>
    <property type="project" value="InterPro"/>
</dbReference>
<proteinExistence type="predicted"/>
<evidence type="ECO:0000256" key="1">
    <source>
        <dbReference type="ARBA" id="ARBA00022741"/>
    </source>
</evidence>
<dbReference type="EMBL" id="KB206401">
    <property type="protein sequence ID" value="ELP91970.1"/>
    <property type="molecule type" value="Genomic_DNA"/>
</dbReference>